<dbReference type="NCBIfam" id="TIGR01348">
    <property type="entry name" value="PDHac_trf_long"/>
    <property type="match status" value="1"/>
</dbReference>
<evidence type="ECO:0000256" key="1">
    <source>
        <dbReference type="ARBA" id="ARBA00007317"/>
    </source>
</evidence>
<comment type="function">
    <text evidence="7">The pyruvate dehydrogenase complex catalyzes the overall conversion of pyruvate to acetyl-CoA and CO(2). It contains multiple copies of three enzymatic components: pyruvate dehydrogenase (E1), dihydrolipoamide acetyltransferase (E2) and lipoamide dehydrogenase (E3).</text>
</comment>
<evidence type="ECO:0000256" key="4">
    <source>
        <dbReference type="ARBA" id="ARBA00022737"/>
    </source>
</evidence>
<dbReference type="InterPro" id="IPR050743">
    <property type="entry name" value="2-oxoacid_DH_E2_comp"/>
</dbReference>
<keyword evidence="4" id="KW-0677">Repeat</keyword>
<comment type="similarity">
    <text evidence="1 9">Belongs to the 2-oxoacid dehydrogenase family.</text>
</comment>
<protein>
    <recommendedName>
        <fullName evidence="9">Acetyltransferase component of pyruvate dehydrogenase complex</fullName>
        <ecNumber evidence="9">2.3.1.12</ecNumber>
    </recommendedName>
</protein>
<feature type="region of interest" description="Disordered" evidence="10">
    <location>
        <begin position="80"/>
        <end position="128"/>
    </location>
</feature>
<dbReference type="PANTHER" id="PTHR43178">
    <property type="entry name" value="DIHYDROLIPOAMIDE ACETYLTRANSFERASE COMPONENT OF PYRUVATE DEHYDROGENASE COMPLEX"/>
    <property type="match status" value="1"/>
</dbReference>
<dbReference type="InterPro" id="IPR023213">
    <property type="entry name" value="CAT-like_dom_sf"/>
</dbReference>
<feature type="domain" description="Lipoyl-binding" evidence="11">
    <location>
        <begin position="122"/>
        <end position="196"/>
    </location>
</feature>
<keyword evidence="6 9" id="KW-0012">Acyltransferase</keyword>
<reference evidence="14 15" key="1">
    <citation type="submission" date="2018-06" db="EMBL/GenBank/DDBJ databases">
        <authorList>
            <consortium name="Pathogen Informatics"/>
            <person name="Doyle S."/>
        </authorList>
    </citation>
    <scope>NUCLEOTIDE SEQUENCE [LARGE SCALE GENOMIC DNA]</scope>
    <source>
        <strain evidence="14 15">NCTC12000</strain>
    </source>
</reference>
<keyword evidence="5 9" id="KW-0450">Lipoyl</keyword>
<dbReference type="InterPro" id="IPR000089">
    <property type="entry name" value="Biotin_lipoyl"/>
</dbReference>
<dbReference type="Pfam" id="PF02817">
    <property type="entry name" value="E3_binding"/>
    <property type="match status" value="1"/>
</dbReference>
<dbReference type="Pfam" id="PF00364">
    <property type="entry name" value="Biotin_lipoyl"/>
    <property type="match status" value="2"/>
</dbReference>
<dbReference type="InterPro" id="IPR011053">
    <property type="entry name" value="Single_hybrid_motif"/>
</dbReference>
<evidence type="ECO:0000313" key="13">
    <source>
        <dbReference type="EMBL" id="MCZ4719113.1"/>
    </source>
</evidence>
<dbReference type="CDD" id="cd06849">
    <property type="entry name" value="lipoyl_domain"/>
    <property type="match status" value="2"/>
</dbReference>
<keyword evidence="14" id="KW-0670">Pyruvate</keyword>
<gene>
    <name evidence="14" type="primary">aceF</name>
    <name evidence="14" type="ORF">NCTC12000_01628</name>
    <name evidence="13" type="ORF">O6C86_07755</name>
</gene>
<dbReference type="SUPFAM" id="SSF52777">
    <property type="entry name" value="CoA-dependent acyltransferases"/>
    <property type="match status" value="1"/>
</dbReference>
<evidence type="ECO:0000256" key="2">
    <source>
        <dbReference type="ARBA" id="ARBA00011484"/>
    </source>
</evidence>
<dbReference type="PROSITE" id="PS00189">
    <property type="entry name" value="LIPOYL"/>
    <property type="match status" value="2"/>
</dbReference>
<feature type="domain" description="Peripheral subunit-binding (PSBD)" evidence="12">
    <location>
        <begin position="250"/>
        <end position="287"/>
    </location>
</feature>
<dbReference type="GO" id="GO:0031405">
    <property type="term" value="F:lipoic acid binding"/>
    <property type="evidence" value="ECO:0007669"/>
    <property type="project" value="TreeGrafter"/>
</dbReference>
<dbReference type="GO" id="GO:0045254">
    <property type="term" value="C:pyruvate dehydrogenase complex"/>
    <property type="evidence" value="ECO:0007669"/>
    <property type="project" value="UniProtKB-UniRule"/>
</dbReference>
<evidence type="ECO:0000256" key="7">
    <source>
        <dbReference type="ARBA" id="ARBA00025211"/>
    </source>
</evidence>
<evidence type="ECO:0000256" key="9">
    <source>
        <dbReference type="RuleBase" id="RU361137"/>
    </source>
</evidence>
<dbReference type="SUPFAM" id="SSF51230">
    <property type="entry name" value="Single hybrid motif"/>
    <property type="match status" value="2"/>
</dbReference>
<sequence length="544" mass="59156">MTKESEIKIPDIGGANQVDVIEILVKEGDQIEVDTPLITLESEKASMDIPSPISGTVTQILVKVGDKVSEGDLIVKAKSDTTTNISSSQEQKAESEKQNSQTRAEEQSVDTKATASTPGSKDIEISIPDIGGANDVDVIDILVKPGMEVEKDQALITLEGDKATMDIPSPYAGKVIEMKIKLGDKVSQGTPILTLKASAKSETPEIEKSQIKNISEQSIKEIEKPYEELKSEPISINNLEIAESKSILISAGPAVRRLAREFGVDLSLVQGSGRKSRVTKEDLQNYIKVRLNEKTTSGGFSLPSNPAIDFSKFGSIETKPLNKIKKLTGANVHRSWITIPHVTQFDEADITDLEAFRKSESESTKNQDYKLTLLAFVCSVVCKALHAYPQFNASLDASGENLIYKKYYNIGIAVDTPNGLVVPVIKNVDKLSVIDIAKEMSRLSTKAREKGLTPIDMSGGCFTISSLGGIGGTAFTPIVNSPEVAILGLSRSVIKPIYDNNEFKPRLMLPISLSYDHRVIDGAEAARFTRFLCDCLGDIRRVLL</sequence>
<dbReference type="EC" id="2.3.1.12" evidence="9"/>
<evidence type="ECO:0000256" key="5">
    <source>
        <dbReference type="ARBA" id="ARBA00022823"/>
    </source>
</evidence>
<comment type="cofactor">
    <cofactor evidence="9">
        <name>(R)-lipoate</name>
        <dbReference type="ChEBI" id="CHEBI:83088"/>
    </cofactor>
    <text evidence="9">Binds 2 lipoyl cofactors covalently.</text>
</comment>
<keyword evidence="3 9" id="KW-0808">Transferase</keyword>
<evidence type="ECO:0000256" key="3">
    <source>
        <dbReference type="ARBA" id="ARBA00022679"/>
    </source>
</evidence>
<dbReference type="PANTHER" id="PTHR43178:SF2">
    <property type="entry name" value="DIHYDROLIPOYLLYSINE-RESIDUE ACETYLTRANSFERASE COMPONENT OF PYRUVATE DEHYDROGENASE COMPLEX"/>
    <property type="match status" value="1"/>
</dbReference>
<evidence type="ECO:0000256" key="6">
    <source>
        <dbReference type="ARBA" id="ARBA00023315"/>
    </source>
</evidence>
<dbReference type="Gene3D" id="2.40.50.100">
    <property type="match status" value="2"/>
</dbReference>
<evidence type="ECO:0000259" key="12">
    <source>
        <dbReference type="PROSITE" id="PS51826"/>
    </source>
</evidence>
<evidence type="ECO:0000313" key="15">
    <source>
        <dbReference type="Proteomes" id="UP000254631"/>
    </source>
</evidence>
<evidence type="ECO:0000256" key="10">
    <source>
        <dbReference type="SAM" id="MobiDB-lite"/>
    </source>
</evidence>
<dbReference type="EMBL" id="JAPXIC010000040">
    <property type="protein sequence ID" value="MCZ4719113.1"/>
    <property type="molecule type" value="Genomic_DNA"/>
</dbReference>
<dbReference type="Proteomes" id="UP000254631">
    <property type="component" value="Unassembled WGS sequence"/>
</dbReference>
<dbReference type="InterPro" id="IPR004167">
    <property type="entry name" value="PSBD"/>
</dbReference>
<dbReference type="GO" id="GO:0005737">
    <property type="term" value="C:cytoplasm"/>
    <property type="evidence" value="ECO:0007669"/>
    <property type="project" value="TreeGrafter"/>
</dbReference>
<dbReference type="GO" id="GO:0006086">
    <property type="term" value="P:pyruvate decarboxylation to acetyl-CoA"/>
    <property type="evidence" value="ECO:0007669"/>
    <property type="project" value="UniProtKB-UniRule"/>
</dbReference>
<dbReference type="InterPro" id="IPR001078">
    <property type="entry name" value="2-oxoacid_DH_actylTfrase"/>
</dbReference>
<dbReference type="RefSeq" id="WP_027219459.1">
    <property type="nucleotide sequence ID" value="NZ_BAZA01000135.1"/>
</dbReference>
<feature type="compositionally biased region" description="Polar residues" evidence="10">
    <location>
        <begin position="110"/>
        <end position="119"/>
    </location>
</feature>
<dbReference type="SUPFAM" id="SSF47005">
    <property type="entry name" value="Peripheral subunit-binding domain of 2-oxo acid dehydrogenase complex"/>
    <property type="match status" value="1"/>
</dbReference>
<comment type="subunit">
    <text evidence="2 9">Forms a 24-polypeptide structural core with octahedral symmetry.</text>
</comment>
<accession>A0A378K4F6</accession>
<dbReference type="Gene3D" id="4.10.320.10">
    <property type="entry name" value="E3-binding domain"/>
    <property type="match status" value="1"/>
</dbReference>
<name>A0A378K4F6_LEGPN</name>
<dbReference type="PROSITE" id="PS51826">
    <property type="entry name" value="PSBD"/>
    <property type="match status" value="1"/>
</dbReference>
<dbReference type="Gene3D" id="3.30.559.10">
    <property type="entry name" value="Chloramphenicol acetyltransferase-like domain"/>
    <property type="match status" value="1"/>
</dbReference>
<evidence type="ECO:0000259" key="11">
    <source>
        <dbReference type="PROSITE" id="PS50968"/>
    </source>
</evidence>
<evidence type="ECO:0000313" key="14">
    <source>
        <dbReference type="EMBL" id="STX79636.1"/>
    </source>
</evidence>
<dbReference type="Proteomes" id="UP001071279">
    <property type="component" value="Unassembled WGS sequence"/>
</dbReference>
<reference evidence="13" key="2">
    <citation type="submission" date="2022-12" db="EMBL/GenBank/DDBJ databases">
        <title>Comparative genomics of Legionella pneumophila isolates from the West Bank and Germany support molecular epidemiology of Legionnaires disease.</title>
        <authorList>
            <person name="Zayed A.R."/>
            <person name="Bitar D.M."/>
            <person name="Steinert M."/>
            <person name="Lueck C."/>
            <person name="Brettar I."/>
            <person name="Hoefle M.G."/>
            <person name="Bunk B."/>
        </authorList>
    </citation>
    <scope>NUCLEOTIDE SEQUENCE</scope>
    <source>
        <strain evidence="13">H23</strain>
    </source>
</reference>
<evidence type="ECO:0000256" key="8">
    <source>
        <dbReference type="ARBA" id="ARBA00048370"/>
    </source>
</evidence>
<organism evidence="14 15">
    <name type="scientific">Legionella pneumophila</name>
    <dbReference type="NCBI Taxonomy" id="446"/>
    <lineage>
        <taxon>Bacteria</taxon>
        <taxon>Pseudomonadati</taxon>
        <taxon>Pseudomonadota</taxon>
        <taxon>Gammaproteobacteria</taxon>
        <taxon>Legionellales</taxon>
        <taxon>Legionellaceae</taxon>
        <taxon>Legionella</taxon>
    </lineage>
</organism>
<dbReference type="FunFam" id="3.30.559.10:FF:000004">
    <property type="entry name" value="Acetyltransferase component of pyruvate dehydrogenase complex"/>
    <property type="match status" value="1"/>
</dbReference>
<proteinExistence type="inferred from homology"/>
<feature type="domain" description="Lipoyl-binding" evidence="11">
    <location>
        <begin position="4"/>
        <end position="78"/>
    </location>
</feature>
<dbReference type="FunFam" id="2.40.50.100:FF:000009">
    <property type="entry name" value="Acetyltransferase component of pyruvate dehydrogenase complex"/>
    <property type="match status" value="2"/>
</dbReference>
<dbReference type="EMBL" id="UGOL01000001">
    <property type="protein sequence ID" value="STX79636.1"/>
    <property type="molecule type" value="Genomic_DNA"/>
</dbReference>
<dbReference type="Pfam" id="PF00198">
    <property type="entry name" value="2-oxoacid_dh"/>
    <property type="match status" value="1"/>
</dbReference>
<dbReference type="InterPro" id="IPR036625">
    <property type="entry name" value="E3-bd_dom_sf"/>
</dbReference>
<dbReference type="InterPro" id="IPR006256">
    <property type="entry name" value="AcTrfase_Pyrv_DH_cplx"/>
</dbReference>
<dbReference type="InterPro" id="IPR003016">
    <property type="entry name" value="2-oxoA_DH_lipoyl-BS"/>
</dbReference>
<comment type="catalytic activity">
    <reaction evidence="8 9">
        <text>N(6)-[(R)-dihydrolipoyl]-L-lysyl-[protein] + acetyl-CoA = N(6)-[(R)-S(8)-acetyldihydrolipoyl]-L-lysyl-[protein] + CoA</text>
        <dbReference type="Rhea" id="RHEA:17017"/>
        <dbReference type="Rhea" id="RHEA-COMP:10475"/>
        <dbReference type="Rhea" id="RHEA-COMP:10478"/>
        <dbReference type="ChEBI" id="CHEBI:57287"/>
        <dbReference type="ChEBI" id="CHEBI:57288"/>
        <dbReference type="ChEBI" id="CHEBI:83100"/>
        <dbReference type="ChEBI" id="CHEBI:83111"/>
        <dbReference type="EC" id="2.3.1.12"/>
    </reaction>
</comment>
<dbReference type="PROSITE" id="PS50968">
    <property type="entry name" value="BIOTINYL_LIPOYL"/>
    <property type="match status" value="2"/>
</dbReference>
<dbReference type="AlphaFoldDB" id="A0A378K4F6"/>
<dbReference type="GO" id="GO:0004742">
    <property type="term" value="F:dihydrolipoyllysine-residue acetyltransferase activity"/>
    <property type="evidence" value="ECO:0007669"/>
    <property type="project" value="UniProtKB-UniRule"/>
</dbReference>